<evidence type="ECO:0000256" key="1">
    <source>
        <dbReference type="SAM" id="Phobius"/>
    </source>
</evidence>
<reference evidence="3" key="1">
    <citation type="submission" date="2017-02" db="UniProtKB">
        <authorList>
            <consortium name="WormBaseParasite"/>
        </authorList>
    </citation>
    <scope>IDENTIFICATION</scope>
</reference>
<feature type="transmembrane region" description="Helical" evidence="1">
    <location>
        <begin position="105"/>
        <end position="124"/>
    </location>
</feature>
<feature type="transmembrane region" description="Helical" evidence="1">
    <location>
        <begin position="224"/>
        <end position="251"/>
    </location>
</feature>
<dbReference type="WBParaSite" id="PTRK_0000413750.1">
    <property type="protein sequence ID" value="PTRK_0000413750.1"/>
    <property type="gene ID" value="PTRK_0000413750"/>
</dbReference>
<dbReference type="AlphaFoldDB" id="A0A0N4Z9S6"/>
<sequence>MYEAINNNTILGITVNREYFISALLNTVTCTISQGTIFHITYITAYRKPFMIPENIRTIILTIMLLASFNNTIILLLQACYFLSYFTGDAMSIKLSSFFQASSNFTYYLIFTAPLFITIWRYYNILMIKKLSTKKAFLLYFLITIPGLIVYFDNIFISKKLNISEAFTIKIDISLKISKWIQTYYNTVTIILLIIFSILLIYTLKKINQTLKTTISHEVCRNEIWITIAYLYHTIIPYLHQISGNIFIYFIEIEKIEVDKYIWIIHDIFIGIFSILLPYTFVLFLKPYREMIFRKFHLYQESNTMSSYEVHL</sequence>
<evidence type="ECO:0000313" key="3">
    <source>
        <dbReference type="WBParaSite" id="PTRK_0000413750.1"/>
    </source>
</evidence>
<accession>A0A0N4Z9S6</accession>
<evidence type="ECO:0000313" key="2">
    <source>
        <dbReference type="Proteomes" id="UP000038045"/>
    </source>
</evidence>
<proteinExistence type="predicted"/>
<keyword evidence="1" id="KW-1133">Transmembrane helix</keyword>
<protein>
    <submittedName>
        <fullName evidence="3">G_PROTEIN_RECEP_F1_2 domain-containing protein</fullName>
    </submittedName>
</protein>
<feature type="transmembrane region" description="Helical" evidence="1">
    <location>
        <begin position="263"/>
        <end position="285"/>
    </location>
</feature>
<feature type="transmembrane region" description="Helical" evidence="1">
    <location>
        <begin position="184"/>
        <end position="204"/>
    </location>
</feature>
<feature type="transmembrane region" description="Helical" evidence="1">
    <location>
        <begin position="20"/>
        <end position="46"/>
    </location>
</feature>
<dbReference type="Proteomes" id="UP000038045">
    <property type="component" value="Unplaced"/>
</dbReference>
<keyword evidence="1" id="KW-0472">Membrane</keyword>
<feature type="transmembrane region" description="Helical" evidence="1">
    <location>
        <begin position="58"/>
        <end position="85"/>
    </location>
</feature>
<keyword evidence="1" id="KW-0812">Transmembrane</keyword>
<name>A0A0N4Z9S6_PARTI</name>
<feature type="transmembrane region" description="Helical" evidence="1">
    <location>
        <begin position="136"/>
        <end position="157"/>
    </location>
</feature>
<keyword evidence="2" id="KW-1185">Reference proteome</keyword>
<organism evidence="2 3">
    <name type="scientific">Parastrongyloides trichosuri</name>
    <name type="common">Possum-specific nematode worm</name>
    <dbReference type="NCBI Taxonomy" id="131310"/>
    <lineage>
        <taxon>Eukaryota</taxon>
        <taxon>Metazoa</taxon>
        <taxon>Ecdysozoa</taxon>
        <taxon>Nematoda</taxon>
        <taxon>Chromadorea</taxon>
        <taxon>Rhabditida</taxon>
        <taxon>Tylenchina</taxon>
        <taxon>Panagrolaimomorpha</taxon>
        <taxon>Strongyloidoidea</taxon>
        <taxon>Strongyloididae</taxon>
        <taxon>Parastrongyloides</taxon>
    </lineage>
</organism>